<evidence type="ECO:0000313" key="2">
    <source>
        <dbReference type="Proteomes" id="UP000799324"/>
    </source>
</evidence>
<organism evidence="1 2">
    <name type="scientific">Lophiostoma macrostomum CBS 122681</name>
    <dbReference type="NCBI Taxonomy" id="1314788"/>
    <lineage>
        <taxon>Eukaryota</taxon>
        <taxon>Fungi</taxon>
        <taxon>Dikarya</taxon>
        <taxon>Ascomycota</taxon>
        <taxon>Pezizomycotina</taxon>
        <taxon>Dothideomycetes</taxon>
        <taxon>Pleosporomycetidae</taxon>
        <taxon>Pleosporales</taxon>
        <taxon>Lophiostomataceae</taxon>
        <taxon>Lophiostoma</taxon>
    </lineage>
</organism>
<dbReference type="EMBL" id="MU004631">
    <property type="protein sequence ID" value="KAF2647349.1"/>
    <property type="molecule type" value="Genomic_DNA"/>
</dbReference>
<dbReference type="Proteomes" id="UP000799324">
    <property type="component" value="Unassembled WGS sequence"/>
</dbReference>
<reference evidence="1" key="1">
    <citation type="journal article" date="2020" name="Stud. Mycol.">
        <title>101 Dothideomycetes genomes: a test case for predicting lifestyles and emergence of pathogens.</title>
        <authorList>
            <person name="Haridas S."/>
            <person name="Albert R."/>
            <person name="Binder M."/>
            <person name="Bloem J."/>
            <person name="Labutti K."/>
            <person name="Salamov A."/>
            <person name="Andreopoulos B."/>
            <person name="Baker S."/>
            <person name="Barry K."/>
            <person name="Bills G."/>
            <person name="Bluhm B."/>
            <person name="Cannon C."/>
            <person name="Castanera R."/>
            <person name="Culley D."/>
            <person name="Daum C."/>
            <person name="Ezra D."/>
            <person name="Gonzalez J."/>
            <person name="Henrissat B."/>
            <person name="Kuo A."/>
            <person name="Liang C."/>
            <person name="Lipzen A."/>
            <person name="Lutzoni F."/>
            <person name="Magnuson J."/>
            <person name="Mondo S."/>
            <person name="Nolan M."/>
            <person name="Ohm R."/>
            <person name="Pangilinan J."/>
            <person name="Park H.-J."/>
            <person name="Ramirez L."/>
            <person name="Alfaro M."/>
            <person name="Sun H."/>
            <person name="Tritt A."/>
            <person name="Yoshinaga Y."/>
            <person name="Zwiers L.-H."/>
            <person name="Turgeon B."/>
            <person name="Goodwin S."/>
            <person name="Spatafora J."/>
            <person name="Crous P."/>
            <person name="Grigoriev I."/>
        </authorList>
    </citation>
    <scope>NUCLEOTIDE SEQUENCE</scope>
    <source>
        <strain evidence="1">CBS 122681</strain>
    </source>
</reference>
<evidence type="ECO:0000313" key="1">
    <source>
        <dbReference type="EMBL" id="KAF2647349.1"/>
    </source>
</evidence>
<sequence length="233" mass="27592">MDRTHNRLLETLRRGYNKINQVQSQIDITKLQFGEYEWDWPDDVRDLKFSAQNLIDSGECELEEDLYEYASAECWQLVSALALQERLPREIRDMIYRNIYTSRLYCVDVTETSEAEGYKENYKPDYALLNPAFVGFDMAQEAAEIYYRHNNFRLADRELKRFLEKSFYQVGVRPADHIRKIWIVVAYGVLESVASYFPKTCEELPAQELVMYERTRGNLSHLAQLRNKDQLTI</sequence>
<proteinExistence type="predicted"/>
<protein>
    <submittedName>
        <fullName evidence="1">Uncharacterized protein</fullName>
    </submittedName>
</protein>
<dbReference type="AlphaFoldDB" id="A0A6A6SHV8"/>
<name>A0A6A6SHV8_9PLEO</name>
<gene>
    <name evidence="1" type="ORF">K491DRAFT_313682</name>
</gene>
<keyword evidence="2" id="KW-1185">Reference proteome</keyword>
<dbReference type="OrthoDB" id="3795413at2759"/>
<accession>A0A6A6SHV8</accession>